<feature type="region of interest" description="Disordered" evidence="1">
    <location>
        <begin position="26"/>
        <end position="121"/>
    </location>
</feature>
<accession>A0ABU3ZVG2</accession>
<sequence length="121" mass="11903">MLYRNFAIATLVAAPLIVLAVQNFMPTAPSDPQGAADAPHPDAAPPPVVAPTVAPPAPPAPPPPADFANPVPAAGQPLPEAGMPMLAPGQGLPQAPAAPNGGANPYTSPQQAPAGSPNAEY</sequence>
<reference evidence="4" key="1">
    <citation type="journal article" date="2022" name="J Environ Chem Eng">
        <title>Biodegradation of petroleum oil using a constructed nonpathogenic and heavy metal-tolerant bacterial consortium isolated from marine sponges.</title>
        <authorList>
            <person name="Dechsakulwatana C."/>
            <person name="Rungsihiranrut A."/>
            <person name="Muangchinda C."/>
            <person name="Ningthoujam R."/>
            <person name="Klankeo P."/>
            <person name="Pinyakong O."/>
        </authorList>
    </citation>
    <scope>NUCLEOTIDE SEQUENCE [LARGE SCALE GENOMIC DNA]</scope>
    <source>
        <strain evidence="4">MO2-4</strain>
    </source>
</reference>
<dbReference type="RefSeq" id="WP_317516337.1">
    <property type="nucleotide sequence ID" value="NZ_JAPTHD010000002.1"/>
</dbReference>
<feature type="chain" id="PRO_5047337269" description="Energy transducer TonB" evidence="2">
    <location>
        <begin position="21"/>
        <end position="121"/>
    </location>
</feature>
<organism evidence="3 4">
    <name type="scientific">Sphingobium naphthae</name>
    <dbReference type="NCBI Taxonomy" id="1886786"/>
    <lineage>
        <taxon>Bacteria</taxon>
        <taxon>Pseudomonadati</taxon>
        <taxon>Pseudomonadota</taxon>
        <taxon>Alphaproteobacteria</taxon>
        <taxon>Sphingomonadales</taxon>
        <taxon>Sphingomonadaceae</taxon>
        <taxon>Sphingobium</taxon>
    </lineage>
</organism>
<comment type="caution">
    <text evidence="3">The sequence shown here is derived from an EMBL/GenBank/DDBJ whole genome shotgun (WGS) entry which is preliminary data.</text>
</comment>
<keyword evidence="2" id="KW-0732">Signal</keyword>
<evidence type="ECO:0008006" key="5">
    <source>
        <dbReference type="Google" id="ProtNLM"/>
    </source>
</evidence>
<evidence type="ECO:0000313" key="3">
    <source>
        <dbReference type="EMBL" id="MDV5823337.1"/>
    </source>
</evidence>
<keyword evidence="4" id="KW-1185">Reference proteome</keyword>
<gene>
    <name evidence="3" type="ORF">O0R41_06975</name>
</gene>
<name>A0ABU3ZVG2_9SPHN</name>
<feature type="signal peptide" evidence="2">
    <location>
        <begin position="1"/>
        <end position="20"/>
    </location>
</feature>
<dbReference type="EMBL" id="JAPTHD010000002">
    <property type="protein sequence ID" value="MDV5823337.1"/>
    <property type="molecule type" value="Genomic_DNA"/>
</dbReference>
<feature type="compositionally biased region" description="Pro residues" evidence="1">
    <location>
        <begin position="42"/>
        <end position="65"/>
    </location>
</feature>
<protein>
    <recommendedName>
        <fullName evidence="5">Energy transducer TonB</fullName>
    </recommendedName>
</protein>
<proteinExistence type="predicted"/>
<evidence type="ECO:0000256" key="2">
    <source>
        <dbReference type="SAM" id="SignalP"/>
    </source>
</evidence>
<evidence type="ECO:0000313" key="4">
    <source>
        <dbReference type="Proteomes" id="UP001185984"/>
    </source>
</evidence>
<evidence type="ECO:0000256" key="1">
    <source>
        <dbReference type="SAM" id="MobiDB-lite"/>
    </source>
</evidence>
<dbReference type="Proteomes" id="UP001185984">
    <property type="component" value="Unassembled WGS sequence"/>
</dbReference>
<feature type="compositionally biased region" description="Low complexity" evidence="1">
    <location>
        <begin position="86"/>
        <end position="105"/>
    </location>
</feature>